<dbReference type="Gene3D" id="3.30.70.2390">
    <property type="match status" value="1"/>
</dbReference>
<keyword evidence="3" id="KW-0812">Transmembrane</keyword>
<dbReference type="PANTHER" id="PTHR33392">
    <property type="entry name" value="POLYISOPRENYL-TEICHOIC ACID--PEPTIDOGLYCAN TEICHOIC ACID TRANSFERASE TAGU"/>
    <property type="match status" value="1"/>
</dbReference>
<keyword evidence="7" id="KW-1185">Reference proteome</keyword>
<dbReference type="InterPro" id="IPR050922">
    <property type="entry name" value="LytR/CpsA/Psr_CW_biosynth"/>
</dbReference>
<dbReference type="Gene3D" id="3.40.630.190">
    <property type="entry name" value="LCP protein"/>
    <property type="match status" value="1"/>
</dbReference>
<evidence type="ECO:0000256" key="2">
    <source>
        <dbReference type="SAM" id="MobiDB-lite"/>
    </source>
</evidence>
<gene>
    <name evidence="6" type="primary">ywtF</name>
    <name evidence="6" type="ORF">CLVI_17310</name>
</gene>
<sequence>MGTDRREPEAIRRKRKRRAPRSLEDIERSRHVKFKDVPEGKKQKVSLKNKRKKNKSIVKKIVLGISICITIMILSAILSLIGFFFKINNENTIKATAPAGDSVNILVLGMDIGDVNQAENNDIKRTDTMMMINYNKESKSAQVISIPRDTLVNDNSGTYKINAAYQNGGDQKVKTVVENMLSVTVNYIVKIDYAAFRGFIDAIGGIEVDIKRNMIYDDDAQDLHINFKEGTTVQLDGQKAEEYFRWRKNNDGSGLANGDLDRINNQHEFLQKIVDKCKSPSIIFKLSKILNSVAENMDTNMSSFNMINYGLKFVTLKDKLEMKTIQGDPKTISGQSYLVFNKNSNKELLQSLQSGAVATTSSKSESRILILNGTKIISQAAQAKTALEVFGWSKIDTGNADPHEKSVIQTDDKDIKKILASQISEITKFEGKPTDSEYNDYDVVIIIGNDYKKLGE</sequence>
<dbReference type="RefSeq" id="WP_106059710.1">
    <property type="nucleotide sequence ID" value="NZ_PVXQ01000016.1"/>
</dbReference>
<proteinExistence type="inferred from homology"/>
<reference evidence="6 7" key="1">
    <citation type="submission" date="2018-03" db="EMBL/GenBank/DDBJ databases">
        <title>Genome sequence of Clostridium vincentii DSM 10228.</title>
        <authorList>
            <person name="Poehlein A."/>
            <person name="Daniel R."/>
        </authorList>
    </citation>
    <scope>NUCLEOTIDE SEQUENCE [LARGE SCALE GENOMIC DNA]</scope>
    <source>
        <strain evidence="6 7">DSM 10228</strain>
    </source>
</reference>
<evidence type="ECO:0000259" key="5">
    <source>
        <dbReference type="Pfam" id="PF13399"/>
    </source>
</evidence>
<dbReference type="PANTHER" id="PTHR33392:SF6">
    <property type="entry name" value="POLYISOPRENYL-TEICHOIC ACID--PEPTIDOGLYCAN TEICHOIC ACID TRANSFERASE TAGU"/>
    <property type="match status" value="1"/>
</dbReference>
<accession>A0A2T0BER8</accession>
<keyword evidence="3" id="KW-0472">Membrane</keyword>
<comment type="caution">
    <text evidence="6">The sequence shown here is derived from an EMBL/GenBank/DDBJ whole genome shotgun (WGS) entry which is preliminary data.</text>
</comment>
<evidence type="ECO:0000256" key="1">
    <source>
        <dbReference type="ARBA" id="ARBA00006068"/>
    </source>
</evidence>
<evidence type="ECO:0000259" key="4">
    <source>
        <dbReference type="Pfam" id="PF03816"/>
    </source>
</evidence>
<organism evidence="6 7">
    <name type="scientific">Clostridium vincentii</name>
    <dbReference type="NCBI Taxonomy" id="52704"/>
    <lineage>
        <taxon>Bacteria</taxon>
        <taxon>Bacillati</taxon>
        <taxon>Bacillota</taxon>
        <taxon>Clostridia</taxon>
        <taxon>Eubacteriales</taxon>
        <taxon>Clostridiaceae</taxon>
        <taxon>Clostridium</taxon>
    </lineage>
</organism>
<evidence type="ECO:0000256" key="3">
    <source>
        <dbReference type="SAM" id="Phobius"/>
    </source>
</evidence>
<dbReference type="AlphaFoldDB" id="A0A2T0BER8"/>
<comment type="similarity">
    <text evidence="1">Belongs to the LytR/CpsA/Psr (LCP) family.</text>
</comment>
<dbReference type="Proteomes" id="UP000239471">
    <property type="component" value="Unassembled WGS sequence"/>
</dbReference>
<dbReference type="InterPro" id="IPR027381">
    <property type="entry name" value="LytR/CpsA/Psr_C"/>
</dbReference>
<protein>
    <submittedName>
        <fullName evidence="6">Putative transcriptional regulator YwtF</fullName>
    </submittedName>
</protein>
<dbReference type="Pfam" id="PF03816">
    <property type="entry name" value="LytR_cpsA_psr"/>
    <property type="match status" value="1"/>
</dbReference>
<feature type="transmembrane region" description="Helical" evidence="3">
    <location>
        <begin position="61"/>
        <end position="85"/>
    </location>
</feature>
<dbReference type="EMBL" id="PVXQ01000016">
    <property type="protein sequence ID" value="PRR82391.1"/>
    <property type="molecule type" value="Genomic_DNA"/>
</dbReference>
<keyword evidence="3" id="KW-1133">Transmembrane helix</keyword>
<evidence type="ECO:0000313" key="7">
    <source>
        <dbReference type="Proteomes" id="UP000239471"/>
    </source>
</evidence>
<name>A0A2T0BER8_9CLOT</name>
<feature type="domain" description="LytR/CpsA/Psr regulator C-terminal" evidence="5">
    <location>
        <begin position="367"/>
        <end position="451"/>
    </location>
</feature>
<dbReference type="NCBIfam" id="TIGR00350">
    <property type="entry name" value="lytR_cpsA_psr"/>
    <property type="match status" value="1"/>
</dbReference>
<dbReference type="OrthoDB" id="305468at2"/>
<feature type="domain" description="Cell envelope-related transcriptional attenuator" evidence="4">
    <location>
        <begin position="125"/>
        <end position="278"/>
    </location>
</feature>
<dbReference type="InterPro" id="IPR004474">
    <property type="entry name" value="LytR_CpsA_psr"/>
</dbReference>
<evidence type="ECO:0000313" key="6">
    <source>
        <dbReference type="EMBL" id="PRR82391.1"/>
    </source>
</evidence>
<dbReference type="Pfam" id="PF13399">
    <property type="entry name" value="LytR_C"/>
    <property type="match status" value="1"/>
</dbReference>
<feature type="compositionally biased region" description="Basic and acidic residues" evidence="2">
    <location>
        <begin position="1"/>
        <end position="11"/>
    </location>
</feature>
<feature type="region of interest" description="Disordered" evidence="2">
    <location>
        <begin position="1"/>
        <end position="25"/>
    </location>
</feature>